<evidence type="ECO:0000313" key="5">
    <source>
        <dbReference type="Proteomes" id="UP000070700"/>
    </source>
</evidence>
<protein>
    <recommendedName>
        <fullName evidence="3">C2H2-type domain-containing protein</fullName>
    </recommendedName>
</protein>
<keyword evidence="5" id="KW-1185">Reference proteome</keyword>
<evidence type="ECO:0000259" key="3">
    <source>
        <dbReference type="PROSITE" id="PS50157"/>
    </source>
</evidence>
<evidence type="ECO:0000256" key="1">
    <source>
        <dbReference type="PROSITE-ProRule" id="PRU00042"/>
    </source>
</evidence>
<dbReference type="InParanoid" id="A0A132BCH9"/>
<dbReference type="PROSITE" id="PS00028">
    <property type="entry name" value="ZINC_FINGER_C2H2_1"/>
    <property type="match status" value="1"/>
</dbReference>
<keyword evidence="1" id="KW-0863">Zinc-finger</keyword>
<dbReference type="Proteomes" id="UP000070700">
    <property type="component" value="Unassembled WGS sequence"/>
</dbReference>
<keyword evidence="1" id="KW-0479">Metal-binding</keyword>
<dbReference type="EMBL" id="KQ947430">
    <property type="protein sequence ID" value="KUJ10096.1"/>
    <property type="molecule type" value="Genomic_DNA"/>
</dbReference>
<name>A0A132BCH9_MOLSC</name>
<evidence type="ECO:0000256" key="2">
    <source>
        <dbReference type="SAM" id="MobiDB-lite"/>
    </source>
</evidence>
<feature type="compositionally biased region" description="Polar residues" evidence="2">
    <location>
        <begin position="71"/>
        <end position="91"/>
    </location>
</feature>
<gene>
    <name evidence="4" type="ORF">LY89DRAFT_269255</name>
</gene>
<feature type="compositionally biased region" description="Basic and acidic residues" evidence="2">
    <location>
        <begin position="32"/>
        <end position="53"/>
    </location>
</feature>
<dbReference type="SMART" id="SM00355">
    <property type="entry name" value="ZnF_C2H2"/>
    <property type="match status" value="2"/>
</dbReference>
<reference evidence="4 5" key="1">
    <citation type="submission" date="2015-10" db="EMBL/GenBank/DDBJ databases">
        <title>Full genome of DAOMC 229536 Phialocephala scopiformis, a fungal endophyte of spruce producing the potent anti-insectan compound rugulosin.</title>
        <authorList>
            <consortium name="DOE Joint Genome Institute"/>
            <person name="Walker A.K."/>
            <person name="Frasz S.L."/>
            <person name="Seifert K.A."/>
            <person name="Miller J.D."/>
            <person name="Mondo S.J."/>
            <person name="Labutti K."/>
            <person name="Lipzen A."/>
            <person name="Dockter R."/>
            <person name="Kennedy M."/>
            <person name="Grigoriev I.V."/>
            <person name="Spatafora J.W."/>
        </authorList>
    </citation>
    <scope>NUCLEOTIDE SEQUENCE [LARGE SCALE GENOMIC DNA]</scope>
    <source>
        <strain evidence="4 5">CBS 120377</strain>
    </source>
</reference>
<dbReference type="KEGG" id="psco:LY89DRAFT_269255"/>
<dbReference type="AlphaFoldDB" id="A0A132BCH9"/>
<dbReference type="GO" id="GO:0008270">
    <property type="term" value="F:zinc ion binding"/>
    <property type="evidence" value="ECO:0007669"/>
    <property type="project" value="UniProtKB-KW"/>
</dbReference>
<accession>A0A132BCH9</accession>
<feature type="compositionally biased region" description="Polar residues" evidence="2">
    <location>
        <begin position="10"/>
        <end position="26"/>
    </location>
</feature>
<evidence type="ECO:0000313" key="4">
    <source>
        <dbReference type="EMBL" id="KUJ10096.1"/>
    </source>
</evidence>
<keyword evidence="1" id="KW-0862">Zinc</keyword>
<organism evidence="4 5">
    <name type="scientific">Mollisia scopiformis</name>
    <name type="common">Conifer needle endophyte fungus</name>
    <name type="synonym">Phialocephala scopiformis</name>
    <dbReference type="NCBI Taxonomy" id="149040"/>
    <lineage>
        <taxon>Eukaryota</taxon>
        <taxon>Fungi</taxon>
        <taxon>Dikarya</taxon>
        <taxon>Ascomycota</taxon>
        <taxon>Pezizomycotina</taxon>
        <taxon>Leotiomycetes</taxon>
        <taxon>Helotiales</taxon>
        <taxon>Mollisiaceae</taxon>
        <taxon>Mollisia</taxon>
    </lineage>
</organism>
<sequence length="245" mass="27594">MERDARDTTKQNQGHQSSSTSLNKFSVTPKLWRRDNRAQDSVEDGSRTKKNLDRSQQQEFGDTELPEDSKSISNMLENASRASEETSQSALPSVKPNAEGRYECPLCSKDYAESRGMQKHWRTHPVCMREGHRVDRAEFEVERGKIACKECGALVSTKGMKSHDSQHPKTRTSGDVVYGRTASSPGSGNFRPSPKEISSSAKRSKSPMIETRVDGTDSVKKMIGKKRRRAEDDSDDDWRPPPRDF</sequence>
<feature type="domain" description="C2H2-type" evidence="3">
    <location>
        <begin position="102"/>
        <end position="124"/>
    </location>
</feature>
<dbReference type="Pfam" id="PF13894">
    <property type="entry name" value="zf-C2H2_4"/>
    <property type="match status" value="1"/>
</dbReference>
<dbReference type="PROSITE" id="PS50157">
    <property type="entry name" value="ZINC_FINGER_C2H2_2"/>
    <property type="match status" value="1"/>
</dbReference>
<dbReference type="GeneID" id="28816076"/>
<dbReference type="Gene3D" id="3.30.160.60">
    <property type="entry name" value="Classic Zinc Finger"/>
    <property type="match status" value="1"/>
</dbReference>
<feature type="compositionally biased region" description="Basic and acidic residues" evidence="2">
    <location>
        <begin position="211"/>
        <end position="220"/>
    </location>
</feature>
<proteinExistence type="predicted"/>
<dbReference type="RefSeq" id="XP_018064451.1">
    <property type="nucleotide sequence ID" value="XM_018206350.1"/>
</dbReference>
<feature type="region of interest" description="Disordered" evidence="2">
    <location>
        <begin position="1"/>
        <end position="99"/>
    </location>
</feature>
<feature type="region of interest" description="Disordered" evidence="2">
    <location>
        <begin position="157"/>
        <end position="245"/>
    </location>
</feature>
<dbReference type="InterPro" id="IPR013087">
    <property type="entry name" value="Znf_C2H2_type"/>
</dbReference>